<organism evidence="1 2">
    <name type="scientific">Cuscuta campestris</name>
    <dbReference type="NCBI Taxonomy" id="132261"/>
    <lineage>
        <taxon>Eukaryota</taxon>
        <taxon>Viridiplantae</taxon>
        <taxon>Streptophyta</taxon>
        <taxon>Embryophyta</taxon>
        <taxon>Tracheophyta</taxon>
        <taxon>Spermatophyta</taxon>
        <taxon>Magnoliopsida</taxon>
        <taxon>eudicotyledons</taxon>
        <taxon>Gunneridae</taxon>
        <taxon>Pentapetalae</taxon>
        <taxon>asterids</taxon>
        <taxon>lamiids</taxon>
        <taxon>Solanales</taxon>
        <taxon>Convolvulaceae</taxon>
        <taxon>Cuscuteae</taxon>
        <taxon>Cuscuta</taxon>
        <taxon>Cuscuta subgen. Grammica</taxon>
        <taxon>Cuscuta sect. Cleistogrammica</taxon>
    </lineage>
</organism>
<name>A0A484MA26_9ASTE</name>
<gene>
    <name evidence="1" type="ORF">CCAM_LOCUS27378</name>
</gene>
<dbReference type="EMBL" id="OOIL02002950">
    <property type="protein sequence ID" value="VFQ85602.1"/>
    <property type="molecule type" value="Genomic_DNA"/>
</dbReference>
<evidence type="ECO:0000313" key="2">
    <source>
        <dbReference type="Proteomes" id="UP000595140"/>
    </source>
</evidence>
<keyword evidence="2" id="KW-1185">Reference proteome</keyword>
<dbReference type="AlphaFoldDB" id="A0A484MA26"/>
<evidence type="ECO:0000313" key="1">
    <source>
        <dbReference type="EMBL" id="VFQ85602.1"/>
    </source>
</evidence>
<proteinExistence type="predicted"/>
<sequence>MGGKNLRESQRVKQRLDCYLRSSDGGGRWRRRHPVAATVAAAAPAGYGRLSPTPFKLQLLQFHLLQQLVTLYVISSISSPISL</sequence>
<accession>A0A484MA26</accession>
<protein>
    <submittedName>
        <fullName evidence="1">Uncharacterized protein</fullName>
    </submittedName>
</protein>
<dbReference type="Proteomes" id="UP000595140">
    <property type="component" value="Unassembled WGS sequence"/>
</dbReference>
<reference evidence="1 2" key="1">
    <citation type="submission" date="2018-04" db="EMBL/GenBank/DDBJ databases">
        <authorList>
            <person name="Vogel A."/>
        </authorList>
    </citation>
    <scope>NUCLEOTIDE SEQUENCE [LARGE SCALE GENOMIC DNA]</scope>
</reference>